<dbReference type="EMBL" id="RCZH01000005">
    <property type="protein sequence ID" value="TPG41660.1"/>
    <property type="molecule type" value="Genomic_DNA"/>
</dbReference>
<gene>
    <name evidence="2" type="ORF">EAH81_09270</name>
</gene>
<protein>
    <submittedName>
        <fullName evidence="2">Glycosyltransferase</fullName>
    </submittedName>
</protein>
<evidence type="ECO:0000313" key="3">
    <source>
        <dbReference type="Proteomes" id="UP000319700"/>
    </source>
</evidence>
<dbReference type="Pfam" id="PF00535">
    <property type="entry name" value="Glycos_transf_2"/>
    <property type="match status" value="1"/>
</dbReference>
<keyword evidence="3" id="KW-1185">Reference proteome</keyword>
<comment type="caution">
    <text evidence="2">The sequence shown here is derived from an EMBL/GenBank/DDBJ whole genome shotgun (WGS) entry which is preliminary data.</text>
</comment>
<organism evidence="2 3">
    <name type="scientific">Flavobacterium pectinovorum</name>
    <dbReference type="NCBI Taxonomy" id="29533"/>
    <lineage>
        <taxon>Bacteria</taxon>
        <taxon>Pseudomonadati</taxon>
        <taxon>Bacteroidota</taxon>
        <taxon>Flavobacteriia</taxon>
        <taxon>Flavobacteriales</taxon>
        <taxon>Flavobacteriaceae</taxon>
        <taxon>Flavobacterium</taxon>
    </lineage>
</organism>
<name>A0A502EYJ8_9FLAO</name>
<reference evidence="2 3" key="1">
    <citation type="journal article" date="2019" name="Environ. Microbiol.">
        <title>Species interactions and distinct microbial communities in high Arctic permafrost affected cryosols are associated with the CH4 and CO2 gas fluxes.</title>
        <authorList>
            <person name="Altshuler I."/>
            <person name="Hamel J."/>
            <person name="Turney S."/>
            <person name="Magnuson E."/>
            <person name="Levesque R."/>
            <person name="Greer C."/>
            <person name="Whyte L.G."/>
        </authorList>
    </citation>
    <scope>NUCLEOTIDE SEQUENCE [LARGE SCALE GENOMIC DNA]</scope>
    <source>
        <strain evidence="2 3">42</strain>
    </source>
</reference>
<dbReference type="OrthoDB" id="761861at2"/>
<proteinExistence type="predicted"/>
<evidence type="ECO:0000259" key="1">
    <source>
        <dbReference type="Pfam" id="PF00535"/>
    </source>
</evidence>
<dbReference type="SUPFAM" id="SSF53448">
    <property type="entry name" value="Nucleotide-diphospho-sugar transferases"/>
    <property type="match status" value="1"/>
</dbReference>
<keyword evidence="2" id="KW-0808">Transferase</keyword>
<dbReference type="GO" id="GO:0016740">
    <property type="term" value="F:transferase activity"/>
    <property type="evidence" value="ECO:0007669"/>
    <property type="project" value="UniProtKB-KW"/>
</dbReference>
<dbReference type="InterPro" id="IPR029044">
    <property type="entry name" value="Nucleotide-diphossugar_trans"/>
</dbReference>
<dbReference type="AlphaFoldDB" id="A0A502EYJ8"/>
<dbReference type="Gene3D" id="3.90.550.10">
    <property type="entry name" value="Spore Coat Polysaccharide Biosynthesis Protein SpsA, Chain A"/>
    <property type="match status" value="1"/>
</dbReference>
<dbReference type="Proteomes" id="UP000319700">
    <property type="component" value="Unassembled WGS sequence"/>
</dbReference>
<accession>A0A502EYJ8</accession>
<dbReference type="InterPro" id="IPR001173">
    <property type="entry name" value="Glyco_trans_2-like"/>
</dbReference>
<dbReference type="RefSeq" id="WP_140506126.1">
    <property type="nucleotide sequence ID" value="NZ_RCZH01000005.1"/>
</dbReference>
<feature type="domain" description="Glycosyltransferase 2-like" evidence="1">
    <location>
        <begin position="3"/>
        <end position="158"/>
    </location>
</feature>
<sequence length="295" mass="34535">MLSILIPVYNYNVLPLVNELVKQCNFNGIDFEILCQDDASNSIENLINQEINLLPNCSFFINETNLGRGKNINSLSSKSKYDYLLIMEADSFPESEFYIKNYIKALSISNDVIFGGVKYRNITPSKEKILRWKYGISREIKTLDQRLKDNYDFVFTWNLLLKKVILSKYPFPEFIKEYGYEDFVFIKNLRLNSISITHSENPLIHHNDEDSIDFVKKTETAVKNLYHLISTQKIDSKDIKLTKLYVTLKKLHLIGVVKSIYKKSKQRIVTNLISENPNLYLLDFYKLGYFCNLKK</sequence>
<evidence type="ECO:0000313" key="2">
    <source>
        <dbReference type="EMBL" id="TPG41660.1"/>
    </source>
</evidence>